<evidence type="ECO:0000259" key="12">
    <source>
        <dbReference type="Pfam" id="PF07715"/>
    </source>
</evidence>
<dbReference type="KEGG" id="lrz:BJI69_01550"/>
<evidence type="ECO:0000256" key="5">
    <source>
        <dbReference type="ARBA" id="ARBA00023077"/>
    </source>
</evidence>
<evidence type="ECO:0000256" key="6">
    <source>
        <dbReference type="ARBA" id="ARBA00023136"/>
    </source>
</evidence>
<keyword evidence="7 8" id="KW-0998">Cell outer membrane</keyword>
<comment type="subcellular location">
    <subcellularLocation>
        <location evidence="1 8">Cell outer membrane</location>
        <topology evidence="1 8">Multi-pass membrane protein</topology>
    </subcellularLocation>
</comment>
<feature type="signal peptide" evidence="10">
    <location>
        <begin position="1"/>
        <end position="33"/>
    </location>
</feature>
<dbReference type="Proteomes" id="UP000182987">
    <property type="component" value="Chromosome"/>
</dbReference>
<accession>A0A1L3ENS7</accession>
<dbReference type="PANTHER" id="PTHR47234:SF2">
    <property type="entry name" value="TONB-DEPENDENT RECEPTOR"/>
    <property type="match status" value="1"/>
</dbReference>
<protein>
    <submittedName>
        <fullName evidence="13">TonB-dependent receptor</fullName>
    </submittedName>
</protein>
<reference evidence="14" key="1">
    <citation type="submission" date="2016-09" db="EMBL/GenBank/DDBJ databases">
        <authorList>
            <person name="Lysoe E."/>
        </authorList>
    </citation>
    <scope>NUCLEOTIDE SEQUENCE [LARGE SCALE GENOMIC DNA]</scope>
    <source>
        <strain evidence="14">LJ96T</strain>
    </source>
</reference>
<dbReference type="STRING" id="1440763.BJI69_01550"/>
<evidence type="ECO:0000256" key="4">
    <source>
        <dbReference type="ARBA" id="ARBA00022692"/>
    </source>
</evidence>
<evidence type="ECO:0000256" key="7">
    <source>
        <dbReference type="ARBA" id="ARBA00023237"/>
    </source>
</evidence>
<comment type="similarity">
    <text evidence="8 9">Belongs to the TonB-dependent receptor family.</text>
</comment>
<dbReference type="PROSITE" id="PS52016">
    <property type="entry name" value="TONB_DEPENDENT_REC_3"/>
    <property type="match status" value="1"/>
</dbReference>
<evidence type="ECO:0000256" key="8">
    <source>
        <dbReference type="PROSITE-ProRule" id="PRU01360"/>
    </source>
</evidence>
<gene>
    <name evidence="13" type="ORF">BJI69_01550</name>
</gene>
<evidence type="ECO:0000256" key="9">
    <source>
        <dbReference type="RuleBase" id="RU003357"/>
    </source>
</evidence>
<evidence type="ECO:0000256" key="2">
    <source>
        <dbReference type="ARBA" id="ARBA00022448"/>
    </source>
</evidence>
<keyword evidence="6 8" id="KW-0472">Membrane</keyword>
<dbReference type="SUPFAM" id="SSF56935">
    <property type="entry name" value="Porins"/>
    <property type="match status" value="1"/>
</dbReference>
<dbReference type="InterPro" id="IPR000531">
    <property type="entry name" value="Beta-barrel_TonB"/>
</dbReference>
<dbReference type="InterPro" id="IPR039426">
    <property type="entry name" value="TonB-dep_rcpt-like"/>
</dbReference>
<dbReference type="InterPro" id="IPR012910">
    <property type="entry name" value="Plug_dom"/>
</dbReference>
<evidence type="ECO:0000313" key="14">
    <source>
        <dbReference type="Proteomes" id="UP000182987"/>
    </source>
</evidence>
<dbReference type="EMBL" id="CP017480">
    <property type="protein sequence ID" value="APG02721.1"/>
    <property type="molecule type" value="Genomic_DNA"/>
</dbReference>
<keyword evidence="13" id="KW-0675">Receptor</keyword>
<name>A0A1L3ENS7_9GAMM</name>
<dbReference type="InterPro" id="IPR037066">
    <property type="entry name" value="Plug_dom_sf"/>
</dbReference>
<evidence type="ECO:0000256" key="3">
    <source>
        <dbReference type="ARBA" id="ARBA00022452"/>
    </source>
</evidence>
<organism evidence="13 14">
    <name type="scientific">Luteibacter rhizovicinus DSM 16549</name>
    <dbReference type="NCBI Taxonomy" id="1440763"/>
    <lineage>
        <taxon>Bacteria</taxon>
        <taxon>Pseudomonadati</taxon>
        <taxon>Pseudomonadota</taxon>
        <taxon>Gammaproteobacteria</taxon>
        <taxon>Lysobacterales</taxon>
        <taxon>Rhodanobacteraceae</taxon>
        <taxon>Luteibacter</taxon>
    </lineage>
</organism>
<keyword evidence="2 8" id="KW-0813">Transport</keyword>
<dbReference type="Gene3D" id="2.40.170.20">
    <property type="entry name" value="TonB-dependent receptor, beta-barrel domain"/>
    <property type="match status" value="1"/>
</dbReference>
<keyword evidence="3 8" id="KW-1134">Transmembrane beta strand</keyword>
<dbReference type="GO" id="GO:0009279">
    <property type="term" value="C:cell outer membrane"/>
    <property type="evidence" value="ECO:0007669"/>
    <property type="project" value="UniProtKB-SubCell"/>
</dbReference>
<evidence type="ECO:0000256" key="1">
    <source>
        <dbReference type="ARBA" id="ARBA00004571"/>
    </source>
</evidence>
<evidence type="ECO:0000313" key="13">
    <source>
        <dbReference type="EMBL" id="APG02721.1"/>
    </source>
</evidence>
<feature type="domain" description="TonB-dependent receptor plug" evidence="12">
    <location>
        <begin position="61"/>
        <end position="173"/>
    </location>
</feature>
<evidence type="ECO:0000256" key="10">
    <source>
        <dbReference type="SAM" id="SignalP"/>
    </source>
</evidence>
<keyword evidence="10" id="KW-0732">Signal</keyword>
<sequence length="973" mass="104397">MYVSSGHKRLVAGRRVALAVALGACVPYVGASAQETPPSAEMLAPVNVSVTGSRIRGTDVETAQPVFTMDRQAIRDTGLTSLADVIARIPSAATPEVTPQDTLSSSTDAGGRYANLRNLGAVRTLILVNGRRWTTSLNGLTDLSTIPVAIVERIEVLKDGASSIYGSDAIGGVVNIVTTDRFEGASADVLYGVNGKGDGTQKNGTFTWGKSTERASIILGASYEDGDELDDSKRSLTRTAYGPRHPDDGFGMGPFGGVVDPRAAGTAGAGAYAADGSWAPNRYVVNHPGGVVGNTADLANYHPYDVNSNADKYSTPQDMTFRASSKLRNLFATGRYNITDDIALRGMANYGVRDTRSQAAGYPLESGSGRTSDLAIDAGNAYNPFPGYDTDFFRRTTELPRISWAKSKAFHADAGAEGSFLWGDRTWNWDVTYGYSEARDSRTDSGNINLVNAAKALGPTSVVNGNVVCANAADRAAGCVPWNILAGPGGTPEAVWNYVQSTTTARQVTRTNDIVANLTGGVFDLPAGTVRVAGGLEHRTENGRYVPDPADSAGLTTQLASNPTNGGYIVNEAYLELDVPLLADLPFARELAVNASSRYSHYSAFGGRTNNKYSFRWKPFDDLLLRGTYAEGFRAPTVADLYAGSSESFESFLDPCDSVYGAAASDAGVRGRCGAAGVPANYRQIDQSGAQVNSATGGQNPVAFRTGANPALKPESSITRTAGLVYSPGYLDGLDITLDYYKVDIRDVITPILAGDILNFCYVRNDPTYCGRFTRAADGHITSLDESLANLGTLRTEGYDLGAHYRFPETRYGEFTLLSDSTYLKDYTQSSSPGSPPRQLAGYMNGVQGLYRVRSNLSLDWSWRRFGATWTVRYFDGLKDSCWSSTVECNRPNELNAITGVTGVSRKGSVAFHDAQLRWQAPWNGNFRVGINNVFARKGPLYYNVSSAGGGSPPYNPAFDIDRYFYVGYQQKF</sequence>
<keyword evidence="5 9" id="KW-0798">TonB box</keyword>
<dbReference type="Gene3D" id="2.170.130.10">
    <property type="entry name" value="TonB-dependent receptor, plug domain"/>
    <property type="match status" value="1"/>
</dbReference>
<feature type="chain" id="PRO_5012634286" evidence="10">
    <location>
        <begin position="34"/>
        <end position="973"/>
    </location>
</feature>
<keyword evidence="4 8" id="KW-0812">Transmembrane</keyword>
<dbReference type="AlphaFoldDB" id="A0A1L3ENS7"/>
<dbReference type="RefSeq" id="WP_071924848.1">
    <property type="nucleotide sequence ID" value="NZ_CP017480.1"/>
</dbReference>
<keyword evidence="14" id="KW-1185">Reference proteome</keyword>
<proteinExistence type="inferred from homology"/>
<dbReference type="InterPro" id="IPR036942">
    <property type="entry name" value="Beta-barrel_TonB_sf"/>
</dbReference>
<evidence type="ECO:0000259" key="11">
    <source>
        <dbReference type="Pfam" id="PF00593"/>
    </source>
</evidence>
<feature type="domain" description="TonB-dependent receptor-like beta-barrel" evidence="11">
    <location>
        <begin position="382"/>
        <end position="934"/>
    </location>
</feature>
<dbReference type="Pfam" id="PF00593">
    <property type="entry name" value="TonB_dep_Rec_b-barrel"/>
    <property type="match status" value="1"/>
</dbReference>
<dbReference type="Pfam" id="PF07715">
    <property type="entry name" value="Plug"/>
    <property type="match status" value="1"/>
</dbReference>
<dbReference type="PANTHER" id="PTHR47234">
    <property type="match status" value="1"/>
</dbReference>